<proteinExistence type="predicted"/>
<dbReference type="Proteomes" id="UP000521943">
    <property type="component" value="Unassembled WGS sequence"/>
</dbReference>
<evidence type="ECO:0000259" key="2">
    <source>
        <dbReference type="Pfam" id="PF16787"/>
    </source>
</evidence>
<protein>
    <recommendedName>
        <fullName evidence="2">Ndc10 domain-containing protein</fullName>
    </recommendedName>
</protein>
<feature type="non-terminal residue" evidence="3">
    <location>
        <position position="1"/>
    </location>
</feature>
<dbReference type="AlphaFoldDB" id="A0A8H6HBI8"/>
<feature type="domain" description="Ndc10" evidence="2">
    <location>
        <begin position="222"/>
        <end position="492"/>
    </location>
</feature>
<feature type="compositionally biased region" description="Acidic residues" evidence="1">
    <location>
        <begin position="1"/>
        <end position="19"/>
    </location>
</feature>
<evidence type="ECO:0000256" key="1">
    <source>
        <dbReference type="SAM" id="MobiDB-lite"/>
    </source>
</evidence>
<name>A0A8H6HBI8_9AGAR</name>
<dbReference type="Gene3D" id="1.10.443.20">
    <property type="entry name" value="Centromere DNA-binding protein complex CBF3 subunit, domain 2"/>
    <property type="match status" value="1"/>
</dbReference>
<sequence length="872" mass="98649">IDPDGDEEFDEDSDDEDLSPQEKEAKFEAFKTQTRVQWAKEVEGNRRVGGLRTQQGLVRFWEEFISIKLAAKEVKDKIVDEHSLLLFISWNASRPKRSPRGHEIPGTFIGASQIKKHFFSALRIRKDQEALNPRIRDERRATSDVVWNAVKCAMDKAVKRVRSGMGGRPEDDADDIVHNTFLDHVSDDDLRRIGCGFLMHRNLRSVVNGHFAFCEQLATGNRGDDVRSLRLCEMQPYDMPHPNNVQVIKSVLGLQGEEKAGLKGMQSKVNPVYSVLIAHKYAERCPLAALAILCHYYFDVLNTIENEEIDWKWNKSWRTVRLFYCGKNPKKPMPEQTLFNLWAAAQDKAEVKSRLKQHFARHILPYLQRQLGVPPDETSRMGWKRGQSYYDTYAPALPKSAILAAHGFKACEPYNPVWTNVRVPEQFLALVCPMAESIAESVRGEENKQGTTYFWDMIASLRPYLFQSAAVIFKMCPKSPLFKLPALANPDVQAWMKTTFQDELTLCEARAGNAFAIGNVENAMSTSALSSANSLTSFEIQQLRAAVTEQSMAIVRLEAVFGRRTEFLSPTKGGFSMDVYEARTYHLLQNQRRTGMSSGIGLGAIGFPPPRPPSTPVRTKVTAVNEDESIYTTSESGLRAYVNDSPSDPEKARVPTQVDLVLPPAEAFARPGMCEIVLFPPTLGRHGVTWAEVFEKIKQPKQLWKIYEPAKTLDSYEHVDALWSVFTIGEAVYDAAGNRTGMKPPLVLLEETFPKGGWRSGAPSSWRKMWQRFREIPEWIQMKSHERGVPPQEVINELEEIREEKKVGLNGLVKIVKGMREDEVEAKARKCLEEGGITESAESGNENGREGVQPRKRRAKPRAPRKRVKVVK</sequence>
<gene>
    <name evidence="3" type="ORF">DFP72DRAFT_828981</name>
</gene>
<dbReference type="OrthoDB" id="2675946at2759"/>
<dbReference type="InterPro" id="IPR031872">
    <property type="entry name" value="NDC10_II"/>
</dbReference>
<comment type="caution">
    <text evidence="3">The sequence shown here is derived from an EMBL/GenBank/DDBJ whole genome shotgun (WGS) entry which is preliminary data.</text>
</comment>
<feature type="region of interest" description="Disordered" evidence="1">
    <location>
        <begin position="833"/>
        <end position="872"/>
    </location>
</feature>
<feature type="region of interest" description="Disordered" evidence="1">
    <location>
        <begin position="1"/>
        <end position="22"/>
    </location>
</feature>
<dbReference type="InterPro" id="IPR038279">
    <property type="entry name" value="Ndc10_dom2_sf"/>
</dbReference>
<accession>A0A8H6HBI8</accession>
<dbReference type="EMBL" id="JACGCI010000159">
    <property type="protein sequence ID" value="KAF6743092.1"/>
    <property type="molecule type" value="Genomic_DNA"/>
</dbReference>
<dbReference type="Pfam" id="PF16787">
    <property type="entry name" value="NDC10_II"/>
    <property type="match status" value="1"/>
</dbReference>
<dbReference type="GO" id="GO:0003677">
    <property type="term" value="F:DNA binding"/>
    <property type="evidence" value="ECO:0007669"/>
    <property type="project" value="InterPro"/>
</dbReference>
<organism evidence="3 4">
    <name type="scientific">Ephemerocybe angulata</name>
    <dbReference type="NCBI Taxonomy" id="980116"/>
    <lineage>
        <taxon>Eukaryota</taxon>
        <taxon>Fungi</taxon>
        <taxon>Dikarya</taxon>
        <taxon>Basidiomycota</taxon>
        <taxon>Agaricomycotina</taxon>
        <taxon>Agaricomycetes</taxon>
        <taxon>Agaricomycetidae</taxon>
        <taxon>Agaricales</taxon>
        <taxon>Agaricineae</taxon>
        <taxon>Psathyrellaceae</taxon>
        <taxon>Ephemerocybe</taxon>
    </lineage>
</organism>
<reference evidence="3 4" key="1">
    <citation type="submission" date="2020-07" db="EMBL/GenBank/DDBJ databases">
        <title>Comparative genomics of pyrophilous fungi reveals a link between fire events and developmental genes.</title>
        <authorList>
            <consortium name="DOE Joint Genome Institute"/>
            <person name="Steindorff A.S."/>
            <person name="Carver A."/>
            <person name="Calhoun S."/>
            <person name="Stillman K."/>
            <person name="Liu H."/>
            <person name="Lipzen A."/>
            <person name="Pangilinan J."/>
            <person name="Labutti K."/>
            <person name="Bruns T.D."/>
            <person name="Grigoriev I.V."/>
        </authorList>
    </citation>
    <scope>NUCLEOTIDE SEQUENCE [LARGE SCALE GENOMIC DNA]</scope>
    <source>
        <strain evidence="3 4">CBS 144469</strain>
    </source>
</reference>
<keyword evidence="4" id="KW-1185">Reference proteome</keyword>
<evidence type="ECO:0000313" key="4">
    <source>
        <dbReference type="Proteomes" id="UP000521943"/>
    </source>
</evidence>
<evidence type="ECO:0000313" key="3">
    <source>
        <dbReference type="EMBL" id="KAF6743092.1"/>
    </source>
</evidence>
<feature type="compositionally biased region" description="Basic residues" evidence="1">
    <location>
        <begin position="854"/>
        <end position="872"/>
    </location>
</feature>